<sequence>MDRIGFRPVTQADLPMLGDWLRDARVSCWWRGADEQLAGIAEDLDNPAMRQWLALRDGQPIAYAQFYPAHHWNAPHFRDLPADTIAVDCFAGPDGFGQGGAWLDALARRLLTEASVLVIDPEPENLRAIRAYAKAGFSGQDVRPSEDGTMARIMTRHR</sequence>
<dbReference type="InterPro" id="IPR000182">
    <property type="entry name" value="GNAT_dom"/>
</dbReference>
<dbReference type="AlphaFoldDB" id="A0A521FPY5"/>
<dbReference type="GO" id="GO:0016410">
    <property type="term" value="F:N-acyltransferase activity"/>
    <property type="evidence" value="ECO:0007669"/>
    <property type="project" value="TreeGrafter"/>
</dbReference>
<gene>
    <name evidence="3" type="ORF">SAMN06265221_13213</name>
</gene>
<accession>A0A521FPY5</accession>
<feature type="domain" description="N-acetyltransferase" evidence="2">
    <location>
        <begin position="4"/>
        <end position="158"/>
    </location>
</feature>
<dbReference type="PANTHER" id="PTHR31438">
    <property type="entry name" value="LYSINE N-ACYLTRANSFERASE C17G9.06C-RELATED"/>
    <property type="match status" value="1"/>
</dbReference>
<name>A0A521FPY5_9RHOB</name>
<keyword evidence="1" id="KW-0046">Antibiotic resistance</keyword>
<dbReference type="PANTHER" id="PTHR31438:SF1">
    <property type="entry name" value="LYSINE N-ACYLTRANSFERASE C17G9.06C-RELATED"/>
    <property type="match status" value="1"/>
</dbReference>
<evidence type="ECO:0000259" key="2">
    <source>
        <dbReference type="PROSITE" id="PS51186"/>
    </source>
</evidence>
<dbReference type="EMBL" id="FXTK01000032">
    <property type="protein sequence ID" value="SMO98154.1"/>
    <property type="molecule type" value="Genomic_DNA"/>
</dbReference>
<reference evidence="3 4" key="1">
    <citation type="submission" date="2017-05" db="EMBL/GenBank/DDBJ databases">
        <authorList>
            <person name="Varghese N."/>
            <person name="Submissions S."/>
        </authorList>
    </citation>
    <scope>NUCLEOTIDE SEQUENCE [LARGE SCALE GENOMIC DNA]</scope>
    <source>
        <strain evidence="3 4">DSM 100094</strain>
    </source>
</reference>
<organism evidence="3 4">
    <name type="scientific">Paracoccus laeviglucosivorans</name>
    <dbReference type="NCBI Taxonomy" id="1197861"/>
    <lineage>
        <taxon>Bacteria</taxon>
        <taxon>Pseudomonadati</taxon>
        <taxon>Pseudomonadota</taxon>
        <taxon>Alphaproteobacteria</taxon>
        <taxon>Rhodobacterales</taxon>
        <taxon>Paracoccaceae</taxon>
        <taxon>Paracoccus</taxon>
    </lineage>
</organism>
<evidence type="ECO:0000313" key="3">
    <source>
        <dbReference type="EMBL" id="SMO98154.1"/>
    </source>
</evidence>
<dbReference type="RefSeq" id="WP_185958758.1">
    <property type="nucleotide sequence ID" value="NZ_FXTK01000032.1"/>
</dbReference>
<proteinExistence type="predicted"/>
<dbReference type="Proteomes" id="UP000319014">
    <property type="component" value="Unassembled WGS sequence"/>
</dbReference>
<keyword evidence="4" id="KW-1185">Reference proteome</keyword>
<dbReference type="GO" id="GO:0046677">
    <property type="term" value="P:response to antibiotic"/>
    <property type="evidence" value="ECO:0007669"/>
    <property type="project" value="UniProtKB-KW"/>
</dbReference>
<protein>
    <submittedName>
        <fullName evidence="3">Aminoglycoside 6'-N-acetyltransferase</fullName>
    </submittedName>
</protein>
<evidence type="ECO:0000313" key="4">
    <source>
        <dbReference type="Proteomes" id="UP000319014"/>
    </source>
</evidence>
<dbReference type="Pfam" id="PF13523">
    <property type="entry name" value="Acetyltransf_8"/>
    <property type="match status" value="1"/>
</dbReference>
<dbReference type="Gene3D" id="3.40.630.30">
    <property type="match status" value="1"/>
</dbReference>
<evidence type="ECO:0000256" key="1">
    <source>
        <dbReference type="ARBA" id="ARBA00023251"/>
    </source>
</evidence>
<dbReference type="SUPFAM" id="SSF55729">
    <property type="entry name" value="Acyl-CoA N-acyltransferases (Nat)"/>
    <property type="match status" value="1"/>
</dbReference>
<dbReference type="InterPro" id="IPR016181">
    <property type="entry name" value="Acyl_CoA_acyltransferase"/>
</dbReference>
<keyword evidence="3" id="KW-0808">Transferase</keyword>
<dbReference type="PROSITE" id="PS51186">
    <property type="entry name" value="GNAT"/>
    <property type="match status" value="1"/>
</dbReference>